<keyword evidence="3" id="KW-1185">Reference proteome</keyword>
<sequence>MSSAESAGALAGLKVIDLSRVLGGPYCSQMLADHGADVIKVEPPQGDETRGWGPPFDDEGISAYFAGINRNKRKIALDLARPEGRAVLLKLLEHADVLIENFKPGTMEKWGLGYSATLAQTFPRLIHARVTGFGADGPMGGYPGYDAMVQAWAGLVSVNGAPESGPVRIGVPVVDLATGMNACMGILMALYERQRSGKGQFVDATLYDSAIALHQPHAPNYFMAGLTPKLHGNSHGNLAPYANFPTKGRNIVIGAGNDAQFRKLAQLLGKPALADDPRFRTNQDRIANKPALEAELRALTAERDGEAFATELMENGVPSGAVFEVPDVMEHPHTRHRGMVWEKDGYRNVGNPVKLSRTPPEVRSKPRTFGHDTRAVLREHGYSDADIDALLKAGVALVEPKKA</sequence>
<gene>
    <name evidence="2" type="ORF">FHP25_24515</name>
</gene>
<keyword evidence="1 2" id="KW-0808">Transferase</keyword>
<evidence type="ECO:0000313" key="2">
    <source>
        <dbReference type="EMBL" id="TXL72716.1"/>
    </source>
</evidence>
<proteinExistence type="predicted"/>
<evidence type="ECO:0000256" key="1">
    <source>
        <dbReference type="ARBA" id="ARBA00022679"/>
    </source>
</evidence>
<dbReference type="AlphaFoldDB" id="A0A5C8PHP2"/>
<dbReference type="EMBL" id="VDUZ01000031">
    <property type="protein sequence ID" value="TXL72716.1"/>
    <property type="molecule type" value="Genomic_DNA"/>
</dbReference>
<reference evidence="2 3" key="1">
    <citation type="submission" date="2019-06" db="EMBL/GenBank/DDBJ databases">
        <title>New taxonomy in bacterial strain CC-CFT640, isolated from vineyard.</title>
        <authorList>
            <person name="Lin S.-Y."/>
            <person name="Tsai C.-F."/>
            <person name="Young C.-C."/>
        </authorList>
    </citation>
    <scope>NUCLEOTIDE SEQUENCE [LARGE SCALE GENOMIC DNA]</scope>
    <source>
        <strain evidence="2 3">CC-CFT640</strain>
    </source>
</reference>
<dbReference type="InterPro" id="IPR003673">
    <property type="entry name" value="CoA-Trfase_fam_III"/>
</dbReference>
<dbReference type="Proteomes" id="UP000321638">
    <property type="component" value="Unassembled WGS sequence"/>
</dbReference>
<dbReference type="InterPro" id="IPR050483">
    <property type="entry name" value="CoA-transferase_III_domain"/>
</dbReference>
<comment type="caution">
    <text evidence="2">The sequence shown here is derived from an EMBL/GenBank/DDBJ whole genome shotgun (WGS) entry which is preliminary data.</text>
</comment>
<dbReference type="SUPFAM" id="SSF89796">
    <property type="entry name" value="CoA-transferase family III (CaiB/BaiF)"/>
    <property type="match status" value="1"/>
</dbReference>
<dbReference type="Gene3D" id="3.30.1540.10">
    <property type="entry name" value="formyl-coa transferase, domain 3"/>
    <property type="match status" value="1"/>
</dbReference>
<protein>
    <submittedName>
        <fullName evidence="2">CoA transferase</fullName>
    </submittedName>
</protein>
<dbReference type="InterPro" id="IPR023606">
    <property type="entry name" value="CoA-Trfase_III_dom_1_sf"/>
</dbReference>
<dbReference type="InterPro" id="IPR044855">
    <property type="entry name" value="CoA-Trfase_III_dom3_sf"/>
</dbReference>
<dbReference type="Gene3D" id="3.40.50.10540">
    <property type="entry name" value="Crotonobetainyl-coa:carnitine coa-transferase, domain 1"/>
    <property type="match status" value="1"/>
</dbReference>
<dbReference type="RefSeq" id="WP_147849614.1">
    <property type="nucleotide sequence ID" value="NZ_VDUZ01000031.1"/>
</dbReference>
<dbReference type="PANTHER" id="PTHR48207">
    <property type="entry name" value="SUCCINATE--HYDROXYMETHYLGLUTARATE COA-TRANSFERASE"/>
    <property type="match status" value="1"/>
</dbReference>
<organism evidence="2 3">
    <name type="scientific">Vineibacter terrae</name>
    <dbReference type="NCBI Taxonomy" id="2586908"/>
    <lineage>
        <taxon>Bacteria</taxon>
        <taxon>Pseudomonadati</taxon>
        <taxon>Pseudomonadota</taxon>
        <taxon>Alphaproteobacteria</taxon>
        <taxon>Hyphomicrobiales</taxon>
        <taxon>Vineibacter</taxon>
    </lineage>
</organism>
<name>A0A5C8PHP2_9HYPH</name>
<evidence type="ECO:0000313" key="3">
    <source>
        <dbReference type="Proteomes" id="UP000321638"/>
    </source>
</evidence>
<dbReference type="PANTHER" id="PTHR48207:SF3">
    <property type="entry name" value="SUCCINATE--HYDROXYMETHYLGLUTARATE COA-TRANSFERASE"/>
    <property type="match status" value="1"/>
</dbReference>
<dbReference type="OrthoDB" id="9781472at2"/>
<dbReference type="GO" id="GO:0008410">
    <property type="term" value="F:CoA-transferase activity"/>
    <property type="evidence" value="ECO:0007669"/>
    <property type="project" value="TreeGrafter"/>
</dbReference>
<dbReference type="Pfam" id="PF02515">
    <property type="entry name" value="CoA_transf_3"/>
    <property type="match status" value="1"/>
</dbReference>
<accession>A0A5C8PHP2</accession>